<reference evidence="2" key="1">
    <citation type="submission" date="2018-05" db="EMBL/GenBank/DDBJ databases">
        <title>Azospirillum thermophila sp. nov., a novel isolated from hot spring.</title>
        <authorList>
            <person name="Zhao Z."/>
        </authorList>
    </citation>
    <scope>NUCLEOTIDE SEQUENCE [LARGE SCALE GENOMIC DNA]</scope>
    <source>
        <strain evidence="2">CFH 70021</strain>
        <plasmid evidence="2">unnamed2</plasmid>
    </source>
</reference>
<dbReference type="Gene3D" id="3.40.630.10">
    <property type="entry name" value="Zn peptidases"/>
    <property type="match status" value="1"/>
</dbReference>
<name>A0A2S2CYY8_9PROT</name>
<dbReference type="CDD" id="cd06232">
    <property type="entry name" value="M14-like"/>
    <property type="match status" value="1"/>
</dbReference>
<keyword evidence="2" id="KW-1185">Reference proteome</keyword>
<keyword evidence="1" id="KW-0614">Plasmid</keyword>
<proteinExistence type="predicted"/>
<dbReference type="RefSeq" id="WP_109333166.1">
    <property type="nucleotide sequence ID" value="NZ_CP029357.1"/>
</dbReference>
<dbReference type="Proteomes" id="UP000245629">
    <property type="component" value="Plasmid unnamed2"/>
</dbReference>
<sequence>MTVLFDATFERTLDRLAARLAVRPARQSGGAPAAEAWTFDDAPSRRAAERALAAQGVAVRIRSAYKPLVHFFLEEVDRTALAAADIAYPVHPLAPPNRFLLEAYPLAALLDGAAVAFRARPDEAFHYEVALTFRDGRREEHRVAAPNRVHTDMAGETSVSPTGWLRIAGGGEGERLETEYERLFEAAMKAVIDHPWTGGEPYFEELNIRVELPAADQPLGYGDEVLSLREALHEEFYFSLLEVFQRKSGRPLGDRGLKPGQIAPEIVAGTGAVRARVELRPLSRATARGPADPLDRAGAPLVEAQIRAELERIGGEAFEAPTRSGRRVLARHVRGSDAAVMISGGQHANETTGVVGALRAARRLAGRPGAHFTVSPQENPDGYALHHRLRVDNPRHMHHAARYTALGDDLEYRMPDGSGAGLLEKEIRLEAERRSGARLHVNLHGYPSHEWTRPLSGYVPRNFAMWTLPKGFFLVLRHHAGWEERGERLLDRITRRLGDIPGLAERNAAQIALYETHAGETGFRIVNGFPCLCSVDDRHSVPMTLITEYPDETIYGEAFVLGHTAQMETVLAAYDAWQEIAAAQA</sequence>
<dbReference type="EMBL" id="CP029357">
    <property type="protein sequence ID" value="AWK89655.1"/>
    <property type="molecule type" value="Genomic_DNA"/>
</dbReference>
<dbReference type="OrthoDB" id="7956186at2"/>
<gene>
    <name evidence="1" type="ORF">DEW08_27090</name>
</gene>
<accession>A0A2S2CYY8</accession>
<geneLocation type="plasmid" evidence="1 2">
    <name>unnamed2</name>
</geneLocation>
<protein>
    <submittedName>
        <fullName evidence="1">Peptidase M14</fullName>
    </submittedName>
</protein>
<dbReference type="AlphaFoldDB" id="A0A2S2CYY8"/>
<organism evidence="1 2">
    <name type="scientific">Azospirillum thermophilum</name>
    <dbReference type="NCBI Taxonomy" id="2202148"/>
    <lineage>
        <taxon>Bacteria</taxon>
        <taxon>Pseudomonadati</taxon>
        <taxon>Pseudomonadota</taxon>
        <taxon>Alphaproteobacteria</taxon>
        <taxon>Rhodospirillales</taxon>
        <taxon>Azospirillaceae</taxon>
        <taxon>Azospirillum</taxon>
    </lineage>
</organism>
<evidence type="ECO:0000313" key="2">
    <source>
        <dbReference type="Proteomes" id="UP000245629"/>
    </source>
</evidence>
<dbReference type="KEGG" id="azz:DEW08_27090"/>
<dbReference type="SUPFAM" id="SSF53187">
    <property type="entry name" value="Zn-dependent exopeptidases"/>
    <property type="match status" value="1"/>
</dbReference>
<evidence type="ECO:0000313" key="1">
    <source>
        <dbReference type="EMBL" id="AWK89655.1"/>
    </source>
</evidence>